<dbReference type="Pfam" id="PF22645">
    <property type="entry name" value="GKRP_SIS_N"/>
    <property type="match status" value="1"/>
</dbReference>
<comment type="caution">
    <text evidence="5">The sequence shown here is derived from an EMBL/GenBank/DDBJ whole genome shotgun (WGS) entry which is preliminary data.</text>
</comment>
<dbReference type="GO" id="GO:0097367">
    <property type="term" value="F:carbohydrate derivative binding"/>
    <property type="evidence" value="ECO:0007669"/>
    <property type="project" value="InterPro"/>
</dbReference>
<evidence type="ECO:0000313" key="5">
    <source>
        <dbReference type="EMBL" id="MBK9984846.1"/>
    </source>
</evidence>
<comment type="pathway">
    <text evidence="3">Amino-sugar metabolism; N-acetylmuramate degradation.</text>
</comment>
<dbReference type="NCBIfam" id="NF003915">
    <property type="entry name" value="PRK05441.1"/>
    <property type="match status" value="1"/>
</dbReference>
<comment type="similarity">
    <text evidence="3">Belongs to the GCKR-like family. MurNAc-6-P etherase subfamily.</text>
</comment>
<dbReference type="GO" id="GO:0009254">
    <property type="term" value="P:peptidoglycan turnover"/>
    <property type="evidence" value="ECO:0007669"/>
    <property type="project" value="TreeGrafter"/>
</dbReference>
<dbReference type="Gene3D" id="1.10.8.1080">
    <property type="match status" value="1"/>
</dbReference>
<comment type="miscellaneous">
    <text evidence="3">A lyase-type mechanism (elimination/hydration) is suggested for the cleavage of the lactyl ether bond of MurNAc 6-phosphate, with the formation of an alpha,beta-unsaturated aldehyde intermediate with (E)-stereochemistry, followed by the syn addition of water to give product.</text>
</comment>
<dbReference type="InterPro" id="IPR005486">
    <property type="entry name" value="Glucokinase_regulatory_CS"/>
</dbReference>
<dbReference type="FunFam" id="3.40.50.10490:FF:000014">
    <property type="entry name" value="N-acetylmuramic acid 6-phosphate etherase"/>
    <property type="match status" value="1"/>
</dbReference>
<dbReference type="NCBIfam" id="TIGR00274">
    <property type="entry name" value="N-acetylmuramic acid 6-phosphate etherase"/>
    <property type="match status" value="1"/>
</dbReference>
<sequence length="267" mass="29028">MDRITEKDSPYRHLEKMSTSELLLLINLEDQTVALKVAECIPSIERLVEDIVVRMRDGGRLFYIGAGTSGRLGILDASECPPTFGVDHEDVIGLIAGGDAAIRKAQEFAEDDTDQAWKDVMEYQINEMDTLIGIAASGTTPYVIGGLKSARENKILTGCITCNPNAPLIGHADHPIVCVVGPEVVTGSTRMKAGTAQKMILNMISTTTMIRLGKIEDNKMVDMQPSNNKLIDRGVRMIMEATSLPYEEASALLSVHGSVRRALKAIT</sequence>
<gene>
    <name evidence="3 5" type="primary">murQ</name>
    <name evidence="5" type="ORF">IPP15_21200</name>
</gene>
<dbReference type="PROSITE" id="PS51464">
    <property type="entry name" value="SIS"/>
    <property type="match status" value="1"/>
</dbReference>
<dbReference type="InterPro" id="IPR040190">
    <property type="entry name" value="MURQ/GCKR"/>
</dbReference>
<dbReference type="AlphaFoldDB" id="A0A9D7SZ30"/>
<comment type="catalytic activity">
    <reaction evidence="3">
        <text>N-acetyl-D-muramate 6-phosphate + H2O = N-acetyl-D-glucosamine 6-phosphate + (R)-lactate</text>
        <dbReference type="Rhea" id="RHEA:26410"/>
        <dbReference type="ChEBI" id="CHEBI:15377"/>
        <dbReference type="ChEBI" id="CHEBI:16004"/>
        <dbReference type="ChEBI" id="CHEBI:57513"/>
        <dbReference type="ChEBI" id="CHEBI:58722"/>
        <dbReference type="EC" id="4.2.1.126"/>
    </reaction>
</comment>
<evidence type="ECO:0000256" key="1">
    <source>
        <dbReference type="ARBA" id="ARBA00023239"/>
    </source>
</evidence>
<dbReference type="PANTHER" id="PTHR10088">
    <property type="entry name" value="GLUCOKINASE REGULATORY PROTEIN"/>
    <property type="match status" value="1"/>
</dbReference>
<dbReference type="CDD" id="cd05007">
    <property type="entry name" value="SIS_Etherase"/>
    <property type="match status" value="1"/>
</dbReference>
<dbReference type="InterPro" id="IPR046348">
    <property type="entry name" value="SIS_dom_sf"/>
</dbReference>
<protein>
    <recommendedName>
        <fullName evidence="3">N-acetylmuramic acid 6-phosphate etherase</fullName>
        <shortName evidence="3">MurNAc-6-P etherase</shortName>
        <ecNumber evidence="3">4.2.1.126</ecNumber>
    </recommendedName>
    <alternativeName>
        <fullName evidence="3">N-acetylmuramic acid 6-phosphate hydrolase</fullName>
    </alternativeName>
    <alternativeName>
        <fullName evidence="3">N-acetylmuramic acid 6-phosphate lyase</fullName>
    </alternativeName>
</protein>
<dbReference type="PANTHER" id="PTHR10088:SF4">
    <property type="entry name" value="GLUCOKINASE REGULATORY PROTEIN"/>
    <property type="match status" value="1"/>
</dbReference>
<dbReference type="SUPFAM" id="SSF53697">
    <property type="entry name" value="SIS domain"/>
    <property type="match status" value="1"/>
</dbReference>
<feature type="active site" evidence="3">
    <location>
        <position position="110"/>
    </location>
</feature>
<dbReference type="InterPro" id="IPR001347">
    <property type="entry name" value="SIS_dom"/>
</dbReference>
<reference evidence="5 6" key="1">
    <citation type="submission" date="2020-10" db="EMBL/GenBank/DDBJ databases">
        <title>Connecting structure to function with the recovery of over 1000 high-quality activated sludge metagenome-assembled genomes encoding full-length rRNA genes using long-read sequencing.</title>
        <authorList>
            <person name="Singleton C.M."/>
            <person name="Petriglieri F."/>
            <person name="Kristensen J.M."/>
            <person name="Kirkegaard R.H."/>
            <person name="Michaelsen T.Y."/>
            <person name="Andersen M.H."/>
            <person name="Karst S.M."/>
            <person name="Dueholm M.S."/>
            <person name="Nielsen P.H."/>
            <person name="Albertsen M."/>
        </authorList>
    </citation>
    <scope>NUCLEOTIDE SEQUENCE [LARGE SCALE GENOMIC DNA]</scope>
    <source>
        <strain evidence="5">Ribe_18-Q3-R11-54_MAXAC.273</strain>
    </source>
</reference>
<evidence type="ECO:0000256" key="3">
    <source>
        <dbReference type="HAMAP-Rule" id="MF_00068"/>
    </source>
</evidence>
<evidence type="ECO:0000313" key="6">
    <source>
        <dbReference type="Proteomes" id="UP000808337"/>
    </source>
</evidence>
<dbReference type="GO" id="GO:0016835">
    <property type="term" value="F:carbon-oxygen lyase activity"/>
    <property type="evidence" value="ECO:0007669"/>
    <property type="project" value="UniProtKB-UniRule"/>
</dbReference>
<dbReference type="Gene3D" id="3.40.50.10490">
    <property type="entry name" value="Glucose-6-phosphate isomerase like protein, domain 1"/>
    <property type="match status" value="1"/>
</dbReference>
<dbReference type="NCBIfam" id="NF009222">
    <property type="entry name" value="PRK12570.1"/>
    <property type="match status" value="1"/>
</dbReference>
<dbReference type="GO" id="GO:0046348">
    <property type="term" value="P:amino sugar catabolic process"/>
    <property type="evidence" value="ECO:0007669"/>
    <property type="project" value="InterPro"/>
</dbReference>
<proteinExistence type="inferred from homology"/>
<comment type="subunit">
    <text evidence="3">Homodimer.</text>
</comment>
<dbReference type="Proteomes" id="UP000808337">
    <property type="component" value="Unassembled WGS sequence"/>
</dbReference>
<dbReference type="InterPro" id="IPR005488">
    <property type="entry name" value="Etherase_MurQ"/>
</dbReference>
<feature type="active site" description="Proton donor" evidence="3">
    <location>
        <position position="79"/>
    </location>
</feature>
<accession>A0A9D7SZ30</accession>
<dbReference type="HAMAP" id="MF_00068">
    <property type="entry name" value="MurQ"/>
    <property type="match status" value="1"/>
</dbReference>
<comment type="function">
    <text evidence="3">Specifically catalyzes the cleavage of the D-lactyl ether substituent of MurNAc 6-phosphate, producing GlcNAc 6-phosphate and D-lactate.</text>
</comment>
<dbReference type="GO" id="GO:0016803">
    <property type="term" value="F:ether hydrolase activity"/>
    <property type="evidence" value="ECO:0007669"/>
    <property type="project" value="TreeGrafter"/>
</dbReference>
<keyword evidence="2 3" id="KW-0119">Carbohydrate metabolism</keyword>
<evidence type="ECO:0000259" key="4">
    <source>
        <dbReference type="PROSITE" id="PS51464"/>
    </source>
</evidence>
<name>A0A9D7SZ30_9BACT</name>
<dbReference type="EC" id="4.2.1.126" evidence="3"/>
<dbReference type="PROSITE" id="PS01272">
    <property type="entry name" value="GCKR"/>
    <property type="match status" value="1"/>
</dbReference>
<dbReference type="EMBL" id="JADKGY010000032">
    <property type="protein sequence ID" value="MBK9984846.1"/>
    <property type="molecule type" value="Genomic_DNA"/>
</dbReference>
<evidence type="ECO:0000256" key="2">
    <source>
        <dbReference type="ARBA" id="ARBA00023277"/>
    </source>
</evidence>
<organism evidence="5 6">
    <name type="scientific">Candidatus Opimibacter skivensis</name>
    <dbReference type="NCBI Taxonomy" id="2982028"/>
    <lineage>
        <taxon>Bacteria</taxon>
        <taxon>Pseudomonadati</taxon>
        <taxon>Bacteroidota</taxon>
        <taxon>Saprospiria</taxon>
        <taxon>Saprospirales</taxon>
        <taxon>Saprospiraceae</taxon>
        <taxon>Candidatus Opimibacter</taxon>
    </lineage>
</organism>
<keyword evidence="1 3" id="KW-0456">Lyase</keyword>
<feature type="domain" description="SIS" evidence="4">
    <location>
        <begin position="51"/>
        <end position="214"/>
    </location>
</feature>